<dbReference type="EMBL" id="CM020618">
    <property type="protein sequence ID" value="KAK1859979.1"/>
    <property type="molecule type" value="Genomic_DNA"/>
</dbReference>
<reference evidence="1" key="1">
    <citation type="submission" date="2019-11" db="EMBL/GenBank/DDBJ databases">
        <title>Nori genome reveals adaptations in red seaweeds to the harsh intertidal environment.</title>
        <authorList>
            <person name="Wang D."/>
            <person name="Mao Y."/>
        </authorList>
    </citation>
    <scope>NUCLEOTIDE SEQUENCE</scope>
    <source>
        <tissue evidence="1">Gametophyte</tissue>
    </source>
</reference>
<evidence type="ECO:0000313" key="1">
    <source>
        <dbReference type="EMBL" id="KAK1859979.1"/>
    </source>
</evidence>
<protein>
    <submittedName>
        <fullName evidence="1">Uncharacterized protein</fullName>
    </submittedName>
</protein>
<organism evidence="1 2">
    <name type="scientific">Pyropia yezoensis</name>
    <name type="common">Susabi-nori</name>
    <name type="synonym">Porphyra yezoensis</name>
    <dbReference type="NCBI Taxonomy" id="2788"/>
    <lineage>
        <taxon>Eukaryota</taxon>
        <taxon>Rhodophyta</taxon>
        <taxon>Bangiophyceae</taxon>
        <taxon>Bangiales</taxon>
        <taxon>Bangiaceae</taxon>
        <taxon>Pyropia</taxon>
    </lineage>
</organism>
<keyword evidence="2" id="KW-1185">Reference proteome</keyword>
<name>A0ACC3BPV7_PYRYE</name>
<dbReference type="Proteomes" id="UP000798662">
    <property type="component" value="Chromosome 1"/>
</dbReference>
<comment type="caution">
    <text evidence="1">The sequence shown here is derived from an EMBL/GenBank/DDBJ whole genome shotgun (WGS) entry which is preliminary data.</text>
</comment>
<evidence type="ECO:0000313" key="2">
    <source>
        <dbReference type="Proteomes" id="UP000798662"/>
    </source>
</evidence>
<sequence length="1109" mass="110568">MEDVVPAPVGVLAQPKRKLEESAGESALTINGGSLTDGPSGGNDSASDESHPEAKRSRTEIGPPSPSASQLGSGDASAPAPAVCAPQPGAPHVQGPCDAPSAAPDGPSGTSTDFAAAAASAIAAAAASSSDAAPAASQPRDKASSDSTTVPSCGTAPTTEPIDDEDDDEDEDGEYDPTASQYVPGVQTQSLSDVGLGPSPQTRPSADEGSDGSLKLGQVAPTSTEVLTTKQSNDQSFAEDVGPPAVRGGAASLAAENDASAASRTPPGPATTADSASVVAVPLPVATAGAAASDAVAPGAVGTERSAATQPESSSPAATSSPSEPQPPNGATPSALDAEEPPSSPLEVASTSAEANSPPRASTPPPSSVAETEMDAFTDDAQAVHPPSPPIGSSSGQESLPESVMMESEDDEEEDGPPRRPVLPLPDKPALPSALKSRPPTTSLLPPTSASRAAQGPRKRVQWASEVASVALIENRPQLAEMWDTGPDAAEMPSQLLTPSPTPQGGDSMSAFEMAKKKERDSEQERMRAAKAALWTRLDRMAADIAYQTPPRLVLIPAGCESYDAAAVVSPHRDEVERQRRVAPSAEMIPDPRRFRSPPSPPLHSWTGPDDDAEVPVIPLDDVTTAAPVDQAAQPSLGGSGPSPAAAAGTPSLLDDPSAASSEPMSVVSSDAPGRPAAPQEPHLADGGANGVGIPDAAQNGAETAPDGAQPAVPIAGQAIESAGVTGGDGSGAAGTDTGASPGAAVAGRESTNRVGSLLGGLDLGKLQQLLGATNSLIGQQQRPPDDPYVPGEQPPHPQQQQLLPSRPPSQQEPAVAADEAGYVPSAPGGQPPMPSLDALAPPPGSDALPPGPGGPAAKNPAAQLSALLQLLTSQTAGSVGGGGPPLPQQPPPQLHGPPSQQPPPPGMRHNGGPVGSWGPGGGGGHMAHQMGNVHGAPMQPPPGMPSMPPPGMVLPGMPPPPHGRGGPGMGGPGMGGGMPPPHGMGPGGPHGMRPQLPPPGMGYPTGGQQPLPVVHFRHGQVGVHGEMGRGAPGIPPGGFDGGRGSGSRGNAPSQRGGGGGRRVNKPKNRVKCLFFNTPKGCRSGDACEYIHEPPGGGGDIRLRYASHR</sequence>
<accession>A0ACC3BPV7</accession>
<proteinExistence type="predicted"/>
<gene>
    <name evidence="1" type="ORF">I4F81_002571</name>
</gene>